<dbReference type="InterPro" id="IPR006115">
    <property type="entry name" value="6PGDH_NADP-bd"/>
</dbReference>
<evidence type="ECO:0000313" key="7">
    <source>
        <dbReference type="EMBL" id="NKY24879.1"/>
    </source>
</evidence>
<dbReference type="GO" id="GO:0016491">
    <property type="term" value="F:oxidoreductase activity"/>
    <property type="evidence" value="ECO:0007669"/>
    <property type="project" value="UniProtKB-KW"/>
</dbReference>
<comment type="caution">
    <text evidence="7">The sequence shown here is derived from an EMBL/GenBank/DDBJ whole genome shotgun (WGS) entry which is preliminary data.</text>
</comment>
<dbReference type="GO" id="GO:0050661">
    <property type="term" value="F:NADP binding"/>
    <property type="evidence" value="ECO:0007669"/>
    <property type="project" value="InterPro"/>
</dbReference>
<evidence type="ECO:0000259" key="6">
    <source>
        <dbReference type="Pfam" id="PF14833"/>
    </source>
</evidence>
<comment type="similarity">
    <text evidence="1">Belongs to the HIBADH-related family.</text>
</comment>
<dbReference type="AlphaFoldDB" id="A0A7X6R114"/>
<dbReference type="PANTHER" id="PTHR43060">
    <property type="entry name" value="3-HYDROXYISOBUTYRATE DEHYDROGENASE-LIKE 1, MITOCHONDRIAL-RELATED"/>
    <property type="match status" value="1"/>
</dbReference>
<gene>
    <name evidence="7" type="ORF">HGB38_01295</name>
</gene>
<reference evidence="7 8" key="1">
    <citation type="submission" date="2020-04" db="EMBL/GenBank/DDBJ databases">
        <title>MicrobeNet Type strains.</title>
        <authorList>
            <person name="Nicholson A.C."/>
        </authorList>
    </citation>
    <scope>NUCLEOTIDE SEQUENCE [LARGE SCALE GENOMIC DNA]</scope>
    <source>
        <strain evidence="7 8">DSM 44956</strain>
    </source>
</reference>
<dbReference type="SUPFAM" id="SSF48179">
    <property type="entry name" value="6-phosphogluconate dehydrogenase C-terminal domain-like"/>
    <property type="match status" value="1"/>
</dbReference>
<keyword evidence="2" id="KW-0560">Oxidoreductase</keyword>
<dbReference type="InterPro" id="IPR015815">
    <property type="entry name" value="HIBADH-related"/>
</dbReference>
<dbReference type="GO" id="GO:0051287">
    <property type="term" value="F:NAD binding"/>
    <property type="evidence" value="ECO:0007669"/>
    <property type="project" value="InterPro"/>
</dbReference>
<evidence type="ECO:0000313" key="8">
    <source>
        <dbReference type="Proteomes" id="UP000540698"/>
    </source>
</evidence>
<dbReference type="PIRSF" id="PIRSF000103">
    <property type="entry name" value="HIBADH"/>
    <property type="match status" value="1"/>
</dbReference>
<dbReference type="InterPro" id="IPR036291">
    <property type="entry name" value="NAD(P)-bd_dom_sf"/>
</dbReference>
<dbReference type="SUPFAM" id="SSF51735">
    <property type="entry name" value="NAD(P)-binding Rossmann-fold domains"/>
    <property type="match status" value="1"/>
</dbReference>
<evidence type="ECO:0000259" key="5">
    <source>
        <dbReference type="Pfam" id="PF03446"/>
    </source>
</evidence>
<feature type="domain" description="6-phosphogluconate dehydrogenase NADP-binding" evidence="5">
    <location>
        <begin position="2"/>
        <end position="158"/>
    </location>
</feature>
<dbReference type="RefSeq" id="WP_084498655.1">
    <property type="nucleotide sequence ID" value="NZ_JAAXOS010000001.1"/>
</dbReference>
<proteinExistence type="inferred from homology"/>
<dbReference type="InterPro" id="IPR029154">
    <property type="entry name" value="HIBADH-like_NADP-bd"/>
</dbReference>
<evidence type="ECO:0000256" key="4">
    <source>
        <dbReference type="PIRSR" id="PIRSR000103-1"/>
    </source>
</evidence>
<evidence type="ECO:0000256" key="2">
    <source>
        <dbReference type="ARBA" id="ARBA00023002"/>
    </source>
</evidence>
<accession>A0A7X6R114</accession>
<dbReference type="Pfam" id="PF03446">
    <property type="entry name" value="NAD_binding_2"/>
    <property type="match status" value="1"/>
</dbReference>
<sequence length="267" mass="26709">MRIGFVGAGRMGRPMIGRLVSAGHTVRAVGRSAESRAALAEIGAEPVATVAEAADAVEAVVVCVFTDDQVREVCLGGSLLRELPRAAVLIVHTTGSPATVTEIAAAAPTVEVVDAPVSGGSHNIATGELTVFLGGSDEAVRRARPVVAAYADPVLHVGPLGAGQRVKLVNNALFAAQIGLVADAVRLGGQLGVDEATLLGALPHASSGGRAVSSVAGKGAVEVFRASVGEFLRKDVAVARALVAELGGALGILDAAIDAGIPATDRN</sequence>
<keyword evidence="8" id="KW-1185">Reference proteome</keyword>
<dbReference type="InterPro" id="IPR013328">
    <property type="entry name" value="6PGD_dom2"/>
</dbReference>
<feature type="domain" description="3-hydroxyisobutyrate dehydrogenase-like NAD-binding" evidence="6">
    <location>
        <begin position="161"/>
        <end position="253"/>
    </location>
</feature>
<dbReference type="Pfam" id="PF14833">
    <property type="entry name" value="NAD_binding_11"/>
    <property type="match status" value="1"/>
</dbReference>
<name>A0A7X6R114_9NOCA</name>
<protein>
    <submittedName>
        <fullName evidence="7">NAD(P)-dependent oxidoreductase</fullName>
    </submittedName>
</protein>
<dbReference type="PANTHER" id="PTHR43060:SF15">
    <property type="entry name" value="3-HYDROXYISOBUTYRATE DEHYDROGENASE-LIKE 1, MITOCHONDRIAL-RELATED"/>
    <property type="match status" value="1"/>
</dbReference>
<dbReference type="Gene3D" id="3.40.50.720">
    <property type="entry name" value="NAD(P)-binding Rossmann-like Domain"/>
    <property type="match status" value="1"/>
</dbReference>
<evidence type="ECO:0000256" key="3">
    <source>
        <dbReference type="ARBA" id="ARBA00023027"/>
    </source>
</evidence>
<dbReference type="Gene3D" id="1.10.1040.10">
    <property type="entry name" value="N-(1-d-carboxylethyl)-l-norvaline Dehydrogenase, domain 2"/>
    <property type="match status" value="1"/>
</dbReference>
<feature type="active site" evidence="4">
    <location>
        <position position="167"/>
    </location>
</feature>
<evidence type="ECO:0000256" key="1">
    <source>
        <dbReference type="ARBA" id="ARBA00009080"/>
    </source>
</evidence>
<dbReference type="EMBL" id="JAAXOS010000001">
    <property type="protein sequence ID" value="NKY24879.1"/>
    <property type="molecule type" value="Genomic_DNA"/>
</dbReference>
<dbReference type="Proteomes" id="UP000540698">
    <property type="component" value="Unassembled WGS sequence"/>
</dbReference>
<dbReference type="InterPro" id="IPR008927">
    <property type="entry name" value="6-PGluconate_DH-like_C_sf"/>
</dbReference>
<keyword evidence="3" id="KW-0520">NAD</keyword>
<organism evidence="7 8">
    <name type="scientific">Nocardia gamkensis</name>
    <dbReference type="NCBI Taxonomy" id="352869"/>
    <lineage>
        <taxon>Bacteria</taxon>
        <taxon>Bacillati</taxon>
        <taxon>Actinomycetota</taxon>
        <taxon>Actinomycetes</taxon>
        <taxon>Mycobacteriales</taxon>
        <taxon>Nocardiaceae</taxon>
        <taxon>Nocardia</taxon>
    </lineage>
</organism>